<dbReference type="AlphaFoldDB" id="A0A812LEA8"/>
<protein>
    <submittedName>
        <fullName evidence="1">Uncharacterized protein</fullName>
    </submittedName>
</protein>
<gene>
    <name evidence="1" type="ORF">SNAT2548_LOCUS10779</name>
</gene>
<organism evidence="1 2">
    <name type="scientific">Symbiodinium natans</name>
    <dbReference type="NCBI Taxonomy" id="878477"/>
    <lineage>
        <taxon>Eukaryota</taxon>
        <taxon>Sar</taxon>
        <taxon>Alveolata</taxon>
        <taxon>Dinophyceae</taxon>
        <taxon>Suessiales</taxon>
        <taxon>Symbiodiniaceae</taxon>
        <taxon>Symbiodinium</taxon>
    </lineage>
</organism>
<keyword evidence="2" id="KW-1185">Reference proteome</keyword>
<proteinExistence type="predicted"/>
<dbReference type="EMBL" id="CAJNDS010000913">
    <property type="protein sequence ID" value="CAE7240521.1"/>
    <property type="molecule type" value="Genomic_DNA"/>
</dbReference>
<reference evidence="1" key="1">
    <citation type="submission" date="2021-02" db="EMBL/GenBank/DDBJ databases">
        <authorList>
            <person name="Dougan E. K."/>
            <person name="Rhodes N."/>
            <person name="Thang M."/>
            <person name="Chan C."/>
        </authorList>
    </citation>
    <scope>NUCLEOTIDE SEQUENCE</scope>
</reference>
<evidence type="ECO:0000313" key="1">
    <source>
        <dbReference type="EMBL" id="CAE7240521.1"/>
    </source>
</evidence>
<name>A0A812LEA8_9DINO</name>
<dbReference type="Proteomes" id="UP000604046">
    <property type="component" value="Unassembled WGS sequence"/>
</dbReference>
<accession>A0A812LEA8</accession>
<evidence type="ECO:0000313" key="2">
    <source>
        <dbReference type="Proteomes" id="UP000604046"/>
    </source>
</evidence>
<sequence length="187" mass="20133">MALTSGHSEKRLGDNRSVAPFAAEASALEVLAWSCSLALVSAQAITRRRTIGIWVARRADDGCALPHSSTTNPGIARTKSLDRSDAWIRGAGVTWRAENFQQAALKDALAAKADGQKALTFLTVNLGDLDVCGSDDEDSLHEDRHRFLEKLLRMPMLGQVAEAALRVLYKKNGAGVPGPPTKRLTLT</sequence>
<comment type="caution">
    <text evidence="1">The sequence shown here is derived from an EMBL/GenBank/DDBJ whole genome shotgun (WGS) entry which is preliminary data.</text>
</comment>